<evidence type="ECO:0000256" key="3">
    <source>
        <dbReference type="ARBA" id="ARBA00022840"/>
    </source>
</evidence>
<dbReference type="InterPro" id="IPR036961">
    <property type="entry name" value="Kinesin_motor_dom_sf"/>
</dbReference>
<dbReference type="Gene3D" id="3.40.850.10">
    <property type="entry name" value="Kinesin motor domain"/>
    <property type="match status" value="1"/>
</dbReference>
<reference evidence="7" key="1">
    <citation type="submission" date="2023-01" db="EMBL/GenBank/DDBJ databases">
        <title>Genome assembly of the deep-sea coral Lophelia pertusa.</title>
        <authorList>
            <person name="Herrera S."/>
            <person name="Cordes E."/>
        </authorList>
    </citation>
    <scope>NUCLEOTIDE SEQUENCE</scope>
    <source>
        <strain evidence="7">USNM1676648</strain>
        <tissue evidence="7">Polyp</tissue>
    </source>
</reference>
<dbReference type="InterPro" id="IPR001752">
    <property type="entry name" value="Kinesin_motor_dom"/>
</dbReference>
<evidence type="ECO:0000259" key="6">
    <source>
        <dbReference type="PROSITE" id="PS50067"/>
    </source>
</evidence>
<keyword evidence="8" id="KW-1185">Reference proteome</keyword>
<dbReference type="GO" id="GO:0005524">
    <property type="term" value="F:ATP binding"/>
    <property type="evidence" value="ECO:0007669"/>
    <property type="project" value="UniProtKB-UniRule"/>
</dbReference>
<dbReference type="Pfam" id="PF00225">
    <property type="entry name" value="Kinesin"/>
    <property type="match status" value="1"/>
</dbReference>
<dbReference type="SUPFAM" id="SSF52540">
    <property type="entry name" value="P-loop containing nucleoside triphosphate hydrolases"/>
    <property type="match status" value="1"/>
</dbReference>
<keyword evidence="2 5" id="KW-0547">Nucleotide-binding</keyword>
<protein>
    <submittedName>
        <fullName evidence="7">Kinesin-like protein kif21a</fullName>
    </submittedName>
</protein>
<keyword evidence="3 5" id="KW-0067">ATP-binding</keyword>
<feature type="domain" description="Kinesin motor" evidence="6">
    <location>
        <begin position="6"/>
        <end position="114"/>
    </location>
</feature>
<comment type="subcellular location">
    <subcellularLocation>
        <location evidence="1">Cytoplasm</location>
        <location evidence="1">Cytoskeleton</location>
    </subcellularLocation>
</comment>
<comment type="similarity">
    <text evidence="5">Belongs to the TRAFAC class myosin-kinesin ATPase superfamily. Kinesin family.</text>
</comment>
<dbReference type="PROSITE" id="PS50067">
    <property type="entry name" value="KINESIN_MOTOR_2"/>
    <property type="match status" value="1"/>
</dbReference>
<evidence type="ECO:0000256" key="5">
    <source>
        <dbReference type="PROSITE-ProRule" id="PRU00283"/>
    </source>
</evidence>
<dbReference type="GO" id="GO:0003777">
    <property type="term" value="F:microtubule motor activity"/>
    <property type="evidence" value="ECO:0007669"/>
    <property type="project" value="InterPro"/>
</dbReference>
<dbReference type="GO" id="GO:0007052">
    <property type="term" value="P:mitotic spindle organization"/>
    <property type="evidence" value="ECO:0007669"/>
    <property type="project" value="TreeGrafter"/>
</dbReference>
<dbReference type="PANTHER" id="PTHR47969:SF28">
    <property type="entry name" value="KINESIN-LIKE PROTEIN KIF21B"/>
    <property type="match status" value="1"/>
</dbReference>
<dbReference type="SMART" id="SM00129">
    <property type="entry name" value="KISc"/>
    <property type="match status" value="1"/>
</dbReference>
<dbReference type="GO" id="GO:0008017">
    <property type="term" value="F:microtubule binding"/>
    <property type="evidence" value="ECO:0007669"/>
    <property type="project" value="InterPro"/>
</dbReference>
<evidence type="ECO:0000256" key="2">
    <source>
        <dbReference type="ARBA" id="ARBA00022741"/>
    </source>
</evidence>
<name>A0A9W9YBD6_9CNID</name>
<dbReference type="EMBL" id="MU827819">
    <property type="protein sequence ID" value="KAJ7322791.1"/>
    <property type="molecule type" value="Genomic_DNA"/>
</dbReference>
<keyword evidence="4" id="KW-0963">Cytoplasm</keyword>
<gene>
    <name evidence="7" type="primary">KIF21A_3</name>
    <name evidence="7" type="ORF">OS493_032976</name>
</gene>
<dbReference type="GO" id="GO:0005875">
    <property type="term" value="C:microtubule associated complex"/>
    <property type="evidence" value="ECO:0007669"/>
    <property type="project" value="TreeGrafter"/>
</dbReference>
<sequence length="114" mass="12830">MEDETSVRVAMRIRPQSAPSELTCVEFVLALTPGHPQVVLGKDKAFTFDHVFDIESKQFVIYEQCLRDSLKDVFDGYNATVLAYGQTGSGKTYTRGLALISPCLQKKKELFHEQ</sequence>
<comment type="caution">
    <text evidence="7">The sequence shown here is derived from an EMBL/GenBank/DDBJ whole genome shotgun (WGS) entry which is preliminary data.</text>
</comment>
<evidence type="ECO:0000313" key="8">
    <source>
        <dbReference type="Proteomes" id="UP001163046"/>
    </source>
</evidence>
<organism evidence="7 8">
    <name type="scientific">Desmophyllum pertusum</name>
    <dbReference type="NCBI Taxonomy" id="174260"/>
    <lineage>
        <taxon>Eukaryota</taxon>
        <taxon>Metazoa</taxon>
        <taxon>Cnidaria</taxon>
        <taxon>Anthozoa</taxon>
        <taxon>Hexacorallia</taxon>
        <taxon>Scleractinia</taxon>
        <taxon>Caryophylliina</taxon>
        <taxon>Caryophylliidae</taxon>
        <taxon>Desmophyllum</taxon>
    </lineage>
</organism>
<evidence type="ECO:0000256" key="1">
    <source>
        <dbReference type="ARBA" id="ARBA00004245"/>
    </source>
</evidence>
<dbReference type="GO" id="GO:0007018">
    <property type="term" value="P:microtubule-based movement"/>
    <property type="evidence" value="ECO:0007669"/>
    <property type="project" value="InterPro"/>
</dbReference>
<feature type="binding site" evidence="5">
    <location>
        <begin position="85"/>
        <end position="92"/>
    </location>
    <ligand>
        <name>ATP</name>
        <dbReference type="ChEBI" id="CHEBI:30616"/>
    </ligand>
</feature>
<keyword evidence="4" id="KW-0206">Cytoskeleton</keyword>
<dbReference type="AlphaFoldDB" id="A0A9W9YBD6"/>
<proteinExistence type="inferred from homology"/>
<dbReference type="InterPro" id="IPR027640">
    <property type="entry name" value="Kinesin-like_fam"/>
</dbReference>
<evidence type="ECO:0000313" key="7">
    <source>
        <dbReference type="EMBL" id="KAJ7322791.1"/>
    </source>
</evidence>
<dbReference type="OrthoDB" id="3176171at2759"/>
<dbReference type="GO" id="GO:0051231">
    <property type="term" value="P:spindle elongation"/>
    <property type="evidence" value="ECO:0007669"/>
    <property type="project" value="TreeGrafter"/>
</dbReference>
<evidence type="ECO:0000256" key="4">
    <source>
        <dbReference type="ARBA" id="ARBA00023212"/>
    </source>
</evidence>
<keyword evidence="5" id="KW-0505">Motor protein</keyword>
<dbReference type="Proteomes" id="UP001163046">
    <property type="component" value="Unassembled WGS sequence"/>
</dbReference>
<accession>A0A9W9YBD6</accession>
<dbReference type="PANTHER" id="PTHR47969">
    <property type="entry name" value="CHROMOSOME-ASSOCIATED KINESIN KIF4A-RELATED"/>
    <property type="match status" value="1"/>
</dbReference>
<dbReference type="InterPro" id="IPR027417">
    <property type="entry name" value="P-loop_NTPase"/>
</dbReference>